<reference evidence="2" key="1">
    <citation type="submission" date="2017-01" db="EMBL/GenBank/DDBJ databases">
        <authorList>
            <person name="Brunel B."/>
        </authorList>
    </citation>
    <scope>NUCLEOTIDE SEQUENCE [LARGE SCALE GENOMIC DNA]</scope>
</reference>
<gene>
    <name evidence="1" type="ORF">BQ8794_700002</name>
</gene>
<dbReference type="AlphaFoldDB" id="A0A1R3VL89"/>
<evidence type="ECO:0000313" key="2">
    <source>
        <dbReference type="Proteomes" id="UP000188388"/>
    </source>
</evidence>
<evidence type="ECO:0000313" key="1">
    <source>
        <dbReference type="EMBL" id="SIT59662.1"/>
    </source>
</evidence>
<keyword evidence="2" id="KW-1185">Reference proteome</keyword>
<organism evidence="1 2">
    <name type="scientific">Mesorhizobium prunaredense</name>
    <dbReference type="NCBI Taxonomy" id="1631249"/>
    <lineage>
        <taxon>Bacteria</taxon>
        <taxon>Pseudomonadati</taxon>
        <taxon>Pseudomonadota</taxon>
        <taxon>Alphaproteobacteria</taxon>
        <taxon>Hyphomicrobiales</taxon>
        <taxon>Phyllobacteriaceae</taxon>
        <taxon>Mesorhizobium</taxon>
    </lineage>
</organism>
<name>A0A1R3VL89_9HYPH</name>
<dbReference type="Proteomes" id="UP000188388">
    <property type="component" value="Unassembled WGS sequence"/>
</dbReference>
<dbReference type="STRING" id="1631249.BQ8794_700002"/>
<proteinExistence type="predicted"/>
<sequence>MPPFTRCCQFTPNELVRPLPLNEALLILPQHDLLATKWQLGCGFVLRYQHARNIRTEARP</sequence>
<dbReference type="EMBL" id="FTPD01000068">
    <property type="protein sequence ID" value="SIT59662.1"/>
    <property type="molecule type" value="Genomic_DNA"/>
</dbReference>
<accession>A0A1R3VL89</accession>
<protein>
    <submittedName>
        <fullName evidence="1">Uncharacterized protein</fullName>
    </submittedName>
</protein>